<feature type="active site" description="Proton acceptor" evidence="6">
    <location>
        <position position="20"/>
    </location>
</feature>
<keyword evidence="1" id="KW-0723">Serine/threonine-protein kinase</keyword>
<evidence type="ECO:0000256" key="1">
    <source>
        <dbReference type="ARBA" id="ARBA00022527"/>
    </source>
</evidence>
<name>A0A8S1U4L8_PAROT</name>
<dbReference type="GO" id="GO:0004674">
    <property type="term" value="F:protein serine/threonine kinase activity"/>
    <property type="evidence" value="ECO:0007669"/>
    <property type="project" value="UniProtKB-KW"/>
</dbReference>
<reference evidence="9" key="1">
    <citation type="submission" date="2021-01" db="EMBL/GenBank/DDBJ databases">
        <authorList>
            <consortium name="Genoscope - CEA"/>
            <person name="William W."/>
        </authorList>
    </citation>
    <scope>NUCLEOTIDE SEQUENCE</scope>
</reference>
<evidence type="ECO:0000313" key="10">
    <source>
        <dbReference type="Proteomes" id="UP000683925"/>
    </source>
</evidence>
<dbReference type="PROSITE" id="PS50011">
    <property type="entry name" value="PROTEIN_KINASE_DOM"/>
    <property type="match status" value="1"/>
</dbReference>
<organism evidence="9 10">
    <name type="scientific">Paramecium octaurelia</name>
    <dbReference type="NCBI Taxonomy" id="43137"/>
    <lineage>
        <taxon>Eukaryota</taxon>
        <taxon>Sar</taxon>
        <taxon>Alveolata</taxon>
        <taxon>Ciliophora</taxon>
        <taxon>Intramacronucleata</taxon>
        <taxon>Oligohymenophorea</taxon>
        <taxon>Peniculida</taxon>
        <taxon>Parameciidae</taxon>
        <taxon>Paramecium</taxon>
    </lineage>
</organism>
<proteinExistence type="predicted"/>
<evidence type="ECO:0000313" key="9">
    <source>
        <dbReference type="EMBL" id="CAD8160065.1"/>
    </source>
</evidence>
<evidence type="ECO:0000256" key="2">
    <source>
        <dbReference type="ARBA" id="ARBA00022679"/>
    </source>
</evidence>
<dbReference type="InterPro" id="IPR030616">
    <property type="entry name" value="Aur-like"/>
</dbReference>
<evidence type="ECO:0000256" key="4">
    <source>
        <dbReference type="ARBA" id="ARBA00022777"/>
    </source>
</evidence>
<protein>
    <recommendedName>
        <fullName evidence="8">Protein kinase domain-containing protein</fullName>
    </recommendedName>
</protein>
<dbReference type="Pfam" id="PF00069">
    <property type="entry name" value="Pkinase"/>
    <property type="match status" value="1"/>
</dbReference>
<evidence type="ECO:0000256" key="6">
    <source>
        <dbReference type="PIRSR" id="PIRSR630616-1"/>
    </source>
</evidence>
<feature type="domain" description="Protein kinase" evidence="8">
    <location>
        <begin position="1"/>
        <end position="158"/>
    </location>
</feature>
<dbReference type="EMBL" id="CAJJDP010000037">
    <property type="protein sequence ID" value="CAD8160065.1"/>
    <property type="molecule type" value="Genomic_DNA"/>
</dbReference>
<evidence type="ECO:0000256" key="3">
    <source>
        <dbReference type="ARBA" id="ARBA00022741"/>
    </source>
</evidence>
<evidence type="ECO:0000256" key="7">
    <source>
        <dbReference type="PIRSR" id="PIRSR630616-2"/>
    </source>
</evidence>
<dbReference type="PANTHER" id="PTHR24350">
    <property type="entry name" value="SERINE/THREONINE-PROTEIN KINASE IAL-RELATED"/>
    <property type="match status" value="1"/>
</dbReference>
<dbReference type="OrthoDB" id="309279at2759"/>
<dbReference type="AlphaFoldDB" id="A0A8S1U4L8"/>
<dbReference type="InterPro" id="IPR000719">
    <property type="entry name" value="Prot_kinase_dom"/>
</dbReference>
<keyword evidence="2" id="KW-0808">Transferase</keyword>
<keyword evidence="5 7" id="KW-0067">ATP-binding</keyword>
<dbReference type="Proteomes" id="UP000683925">
    <property type="component" value="Unassembled WGS sequence"/>
</dbReference>
<keyword evidence="3 7" id="KW-0547">Nucleotide-binding</keyword>
<keyword evidence="4" id="KW-0418">Kinase</keyword>
<evidence type="ECO:0000256" key="5">
    <source>
        <dbReference type="ARBA" id="ARBA00022840"/>
    </source>
</evidence>
<sequence>MESIFTGIEYLHSKQIIHRDINPDNILIKNAEDLSSIKIADFGLSYQYKPEIRYYQTVSKQCGTFIFMAPEQILNKTYNKAVDMWSCGIVLYMLLNQGKHPFYPRIFTKKEFINSFPDLKYEQPLHTSPLARDLLQRLLQNDQDSRYTAAQALVHPWITRKFNDPIPMSVKQFGICQEQKKKSFQLISSVLFIIYLQQLSIKQSPIQSKKDLSEFQIQIDQSEEDKYEKPQYLENNIPKNQQLPFQLSITRPTKIFKTYRTLNKIPSKEKYYLLNTILNQKNDSSQELNMFKFNQQYVLIMKKESFTLIQIPLRKIQKTFNQVKYFFQHYQNRPRLLQALRNKNQRKPLIQNITHFGKQDVLFFQDQIELIIIQSKNQKHQEVKKTFMIKGQLLILKGQLSNNKYFQIVKQNRRTIFLYRKNINLIKVQL</sequence>
<feature type="binding site" evidence="7">
    <location>
        <position position="41"/>
    </location>
    <ligand>
        <name>ATP</name>
        <dbReference type="ChEBI" id="CHEBI:30616"/>
    </ligand>
</feature>
<evidence type="ECO:0000259" key="8">
    <source>
        <dbReference type="PROSITE" id="PS50011"/>
    </source>
</evidence>
<dbReference type="GO" id="GO:0005524">
    <property type="term" value="F:ATP binding"/>
    <property type="evidence" value="ECO:0007669"/>
    <property type="project" value="UniProtKB-KW"/>
</dbReference>
<comment type="caution">
    <text evidence="9">The sequence shown here is derived from an EMBL/GenBank/DDBJ whole genome shotgun (WGS) entry which is preliminary data.</text>
</comment>
<keyword evidence="10" id="KW-1185">Reference proteome</keyword>
<accession>A0A8S1U4L8</accession>
<gene>
    <name evidence="9" type="ORF">POCTA_138.1.T0370319</name>
</gene>